<dbReference type="PROSITE" id="PS50943">
    <property type="entry name" value="HTH_CROC1"/>
    <property type="match status" value="1"/>
</dbReference>
<dbReference type="AlphaFoldDB" id="A0A926D546"/>
<dbReference type="SMART" id="SM00530">
    <property type="entry name" value="HTH_XRE"/>
    <property type="match status" value="1"/>
</dbReference>
<reference evidence="2" key="1">
    <citation type="submission" date="2020-08" db="EMBL/GenBank/DDBJ databases">
        <title>Genome public.</title>
        <authorList>
            <person name="Liu C."/>
            <person name="Sun Q."/>
        </authorList>
    </citation>
    <scope>NUCLEOTIDE SEQUENCE</scope>
    <source>
        <strain evidence="2">NSJ-53</strain>
    </source>
</reference>
<dbReference type="EMBL" id="JACRSR010000001">
    <property type="protein sequence ID" value="MBC8530535.1"/>
    <property type="molecule type" value="Genomic_DNA"/>
</dbReference>
<sequence>MTVCEAVRQRLNDLCRERDITTNALSLDAGVPQSTVKSIMNGESKNPGIVTLKKLCDSFGITLGQFFSSEIFDTLEQEIQ</sequence>
<dbReference type="GO" id="GO:0003677">
    <property type="term" value="F:DNA binding"/>
    <property type="evidence" value="ECO:0007669"/>
    <property type="project" value="InterPro"/>
</dbReference>
<gene>
    <name evidence="2" type="ORF">H8696_01565</name>
</gene>
<name>A0A926D546_9FIRM</name>
<dbReference type="CDD" id="cd00093">
    <property type="entry name" value="HTH_XRE"/>
    <property type="match status" value="1"/>
</dbReference>
<evidence type="ECO:0000313" key="2">
    <source>
        <dbReference type="EMBL" id="MBC8530535.1"/>
    </source>
</evidence>
<evidence type="ECO:0000313" key="3">
    <source>
        <dbReference type="Proteomes" id="UP000623172"/>
    </source>
</evidence>
<dbReference type="SUPFAM" id="SSF47413">
    <property type="entry name" value="lambda repressor-like DNA-binding domains"/>
    <property type="match status" value="1"/>
</dbReference>
<dbReference type="RefSeq" id="WP_249314509.1">
    <property type="nucleotide sequence ID" value="NZ_JACRSR010000001.1"/>
</dbReference>
<accession>A0A926D546</accession>
<dbReference type="InterPro" id="IPR010982">
    <property type="entry name" value="Lambda_DNA-bd_dom_sf"/>
</dbReference>
<evidence type="ECO:0000259" key="1">
    <source>
        <dbReference type="PROSITE" id="PS50943"/>
    </source>
</evidence>
<organism evidence="2 3">
    <name type="scientific">Gehongia tenuis</name>
    <dbReference type="NCBI Taxonomy" id="2763655"/>
    <lineage>
        <taxon>Bacteria</taxon>
        <taxon>Bacillati</taxon>
        <taxon>Bacillota</taxon>
        <taxon>Clostridia</taxon>
        <taxon>Christensenellales</taxon>
        <taxon>Christensenellaceae</taxon>
        <taxon>Gehongia</taxon>
    </lineage>
</organism>
<feature type="domain" description="HTH cro/C1-type" evidence="1">
    <location>
        <begin position="11"/>
        <end position="66"/>
    </location>
</feature>
<protein>
    <submittedName>
        <fullName evidence="2">Helix-turn-helix transcriptional regulator</fullName>
    </submittedName>
</protein>
<dbReference type="Proteomes" id="UP000623172">
    <property type="component" value="Unassembled WGS sequence"/>
</dbReference>
<dbReference type="Pfam" id="PF13443">
    <property type="entry name" value="HTH_26"/>
    <property type="match status" value="1"/>
</dbReference>
<proteinExistence type="predicted"/>
<keyword evidence="3" id="KW-1185">Reference proteome</keyword>
<dbReference type="Gene3D" id="1.10.260.40">
    <property type="entry name" value="lambda repressor-like DNA-binding domains"/>
    <property type="match status" value="1"/>
</dbReference>
<dbReference type="InterPro" id="IPR001387">
    <property type="entry name" value="Cro/C1-type_HTH"/>
</dbReference>
<comment type="caution">
    <text evidence="2">The sequence shown here is derived from an EMBL/GenBank/DDBJ whole genome shotgun (WGS) entry which is preliminary data.</text>
</comment>